<dbReference type="SUPFAM" id="SSF52540">
    <property type="entry name" value="P-loop containing nucleoside triphosphate hydrolases"/>
    <property type="match status" value="1"/>
</dbReference>
<dbReference type="Gene3D" id="3.40.50.300">
    <property type="entry name" value="P-loop containing nucleotide triphosphate hydrolases"/>
    <property type="match status" value="1"/>
</dbReference>
<protein>
    <submittedName>
        <fullName evidence="5">AAA family ATPase</fullName>
    </submittedName>
</protein>
<dbReference type="GO" id="GO:0051536">
    <property type="term" value="F:iron-sulfur cluster binding"/>
    <property type="evidence" value="ECO:0007669"/>
    <property type="project" value="UniProtKB-KW"/>
</dbReference>
<dbReference type="Pfam" id="PF01656">
    <property type="entry name" value="CbiA"/>
    <property type="match status" value="1"/>
</dbReference>
<feature type="domain" description="4Fe-4S ferredoxin-type" evidence="4">
    <location>
        <begin position="60"/>
        <end position="85"/>
    </location>
</feature>
<dbReference type="InterPro" id="IPR017900">
    <property type="entry name" value="4Fe4S_Fe_S_CS"/>
</dbReference>
<dbReference type="Proteomes" id="UP000611629">
    <property type="component" value="Unassembled WGS sequence"/>
</dbReference>
<dbReference type="AlphaFoldDB" id="A0A974BMJ8"/>
<evidence type="ECO:0000259" key="4">
    <source>
        <dbReference type="PROSITE" id="PS51379"/>
    </source>
</evidence>
<dbReference type="Gene3D" id="3.30.70.20">
    <property type="match status" value="1"/>
</dbReference>
<dbReference type="GO" id="GO:0046872">
    <property type="term" value="F:metal ion binding"/>
    <property type="evidence" value="ECO:0007669"/>
    <property type="project" value="UniProtKB-KW"/>
</dbReference>
<dbReference type="CDD" id="cd03110">
    <property type="entry name" value="SIMIBI_bact_arch"/>
    <property type="match status" value="1"/>
</dbReference>
<reference evidence="5" key="1">
    <citation type="submission" date="2020-07" db="EMBL/GenBank/DDBJ databases">
        <title>Genomic analysis of a strain of Sedimentibacter Hydroxybenzoicus DSM7310.</title>
        <authorList>
            <person name="Ma S."/>
        </authorList>
    </citation>
    <scope>NUCLEOTIDE SEQUENCE</scope>
    <source>
        <strain evidence="5">DSM 7310</strain>
    </source>
</reference>
<keyword evidence="1" id="KW-0479">Metal-binding</keyword>
<dbReference type="InterPro" id="IPR017896">
    <property type="entry name" value="4Fe4S_Fe-S-bd"/>
</dbReference>
<dbReference type="PANTHER" id="PTHR43534:SF1">
    <property type="entry name" value="4FE-4S CLUSTER CONTAINING PARA FAMILY ATPASE PROTEIN"/>
    <property type="match status" value="1"/>
</dbReference>
<feature type="domain" description="4Fe-4S ferredoxin-type" evidence="4">
    <location>
        <begin position="86"/>
        <end position="115"/>
    </location>
</feature>
<evidence type="ECO:0000313" key="6">
    <source>
        <dbReference type="Proteomes" id="UP000611629"/>
    </source>
</evidence>
<evidence type="ECO:0000256" key="3">
    <source>
        <dbReference type="ARBA" id="ARBA00023014"/>
    </source>
</evidence>
<sequence length="285" mass="30879">MKQLLILSGKGGTGKTTVASAFVRLSAAKAYADCDVDAPNLHLVIKHKKNPYISDYYGMKKAEIDINNCIECGLCIANCRFGAISKNYTINIYECEGCGVCEYICPSSAITMKDFKAGDLMLYNDDAVFSTAELKMGSGNSGKLVSEVKKQLRENTKADFAVIDGSPGIGCPVISSISGANMVLIVAEPSVSGVSDMVRIIETARTFKTKIAVCINKYDINEEMCDIIKQYCKNNSIELTGKIPFDIKAVEAINNGVTIVDIDCAAKQAVQEVYNNTIKILNNQE</sequence>
<comment type="caution">
    <text evidence="5">The sequence shown here is derived from an EMBL/GenBank/DDBJ whole genome shotgun (WGS) entry which is preliminary data.</text>
</comment>
<evidence type="ECO:0000256" key="2">
    <source>
        <dbReference type="ARBA" id="ARBA00023004"/>
    </source>
</evidence>
<dbReference type="PROSITE" id="PS51379">
    <property type="entry name" value="4FE4S_FER_2"/>
    <property type="match status" value="2"/>
</dbReference>
<dbReference type="EMBL" id="JACBNQ010000036">
    <property type="protein sequence ID" value="NYB75994.1"/>
    <property type="molecule type" value="Genomic_DNA"/>
</dbReference>
<dbReference type="InterPro" id="IPR027417">
    <property type="entry name" value="P-loop_NTPase"/>
</dbReference>
<proteinExistence type="predicted"/>
<organism evidence="5 6">
    <name type="scientific">Sedimentibacter hydroxybenzoicus DSM 7310</name>
    <dbReference type="NCBI Taxonomy" id="1123245"/>
    <lineage>
        <taxon>Bacteria</taxon>
        <taxon>Bacillati</taxon>
        <taxon>Bacillota</taxon>
        <taxon>Tissierellia</taxon>
        <taxon>Sedimentibacter</taxon>
    </lineage>
</organism>
<dbReference type="RefSeq" id="WP_179239713.1">
    <property type="nucleotide sequence ID" value="NZ_JACBNQ010000036.1"/>
</dbReference>
<keyword evidence="3" id="KW-0411">Iron-sulfur</keyword>
<dbReference type="PANTHER" id="PTHR43534">
    <property type="entry name" value="MIND SUPERFAMILY P-LOOP ATPASE CONTAINING AN INSERTED FERREDOXIN DOMAIN"/>
    <property type="match status" value="1"/>
</dbReference>
<dbReference type="PROSITE" id="PS00198">
    <property type="entry name" value="4FE4S_FER_1"/>
    <property type="match status" value="1"/>
</dbReference>
<gene>
    <name evidence="5" type="ORF">HZF24_17750</name>
</gene>
<evidence type="ECO:0000313" key="5">
    <source>
        <dbReference type="EMBL" id="NYB75994.1"/>
    </source>
</evidence>
<name>A0A974BMJ8_SEDHY</name>
<accession>A0A974BMJ8</accession>
<keyword evidence="2" id="KW-0408">Iron</keyword>
<evidence type="ECO:0000256" key="1">
    <source>
        <dbReference type="ARBA" id="ARBA00022723"/>
    </source>
</evidence>
<keyword evidence="6" id="KW-1185">Reference proteome</keyword>
<dbReference type="InterPro" id="IPR002586">
    <property type="entry name" value="CobQ/CobB/MinD/ParA_Nub-bd_dom"/>
</dbReference>